<keyword evidence="5" id="KW-0804">Transcription</keyword>
<evidence type="ECO:0000313" key="7">
    <source>
        <dbReference type="EMBL" id="TMV06415.1"/>
    </source>
</evidence>
<evidence type="ECO:0000313" key="8">
    <source>
        <dbReference type="Proteomes" id="UP001193035"/>
    </source>
</evidence>
<dbReference type="RefSeq" id="WP_138843603.1">
    <property type="nucleotide sequence ID" value="NZ_VCPD01000005.1"/>
</dbReference>
<accession>A0ABY2WUY1</accession>
<dbReference type="SUPFAM" id="SSF46785">
    <property type="entry name" value="Winged helix' DNA-binding domain"/>
    <property type="match status" value="1"/>
</dbReference>
<dbReference type="InterPro" id="IPR005119">
    <property type="entry name" value="LysR_subst-bd"/>
</dbReference>
<evidence type="ECO:0000256" key="2">
    <source>
        <dbReference type="ARBA" id="ARBA00023015"/>
    </source>
</evidence>
<organism evidence="7 8">
    <name type="scientific">Ruegeria sediminis</name>
    <dbReference type="NCBI Taxonomy" id="2583820"/>
    <lineage>
        <taxon>Bacteria</taxon>
        <taxon>Pseudomonadati</taxon>
        <taxon>Pseudomonadota</taxon>
        <taxon>Alphaproteobacteria</taxon>
        <taxon>Rhodobacterales</taxon>
        <taxon>Roseobacteraceae</taxon>
        <taxon>Ruegeria</taxon>
    </lineage>
</organism>
<evidence type="ECO:0000256" key="5">
    <source>
        <dbReference type="ARBA" id="ARBA00023163"/>
    </source>
</evidence>
<gene>
    <name evidence="7" type="ORF">FGK63_14810</name>
</gene>
<dbReference type="EMBL" id="VCPD01000005">
    <property type="protein sequence ID" value="TMV06415.1"/>
    <property type="molecule type" value="Genomic_DNA"/>
</dbReference>
<comment type="similarity">
    <text evidence="1">Belongs to the LysR transcriptional regulatory family.</text>
</comment>
<dbReference type="InterPro" id="IPR036390">
    <property type="entry name" value="WH_DNA-bd_sf"/>
</dbReference>
<dbReference type="Pfam" id="PF00126">
    <property type="entry name" value="HTH_1"/>
    <property type="match status" value="1"/>
</dbReference>
<evidence type="ECO:0000256" key="1">
    <source>
        <dbReference type="ARBA" id="ARBA00009437"/>
    </source>
</evidence>
<proteinExistence type="inferred from homology"/>
<dbReference type="PANTHER" id="PTHR30346:SF26">
    <property type="entry name" value="HYDROGEN PEROXIDE-INDUCIBLE GENES ACTIVATOR"/>
    <property type="match status" value="1"/>
</dbReference>
<dbReference type="InterPro" id="IPR036388">
    <property type="entry name" value="WH-like_DNA-bd_sf"/>
</dbReference>
<dbReference type="Proteomes" id="UP001193035">
    <property type="component" value="Unassembled WGS sequence"/>
</dbReference>
<feature type="domain" description="HTH lysR-type" evidence="6">
    <location>
        <begin position="5"/>
        <end position="62"/>
    </location>
</feature>
<protein>
    <submittedName>
        <fullName evidence="7">Hydrogen peroxide-inducible genes activator</fullName>
    </submittedName>
</protein>
<keyword evidence="2" id="KW-0805">Transcription regulation</keyword>
<reference evidence="7 8" key="1">
    <citation type="submission" date="2019-05" db="EMBL/GenBank/DDBJ databases">
        <title>Ruegeria sp. nov., isolated from tidal flat.</title>
        <authorList>
            <person name="Kim W."/>
        </authorList>
    </citation>
    <scope>NUCLEOTIDE SEQUENCE [LARGE SCALE GENOMIC DNA]</scope>
    <source>
        <strain evidence="7 8">CAU 1488</strain>
    </source>
</reference>
<dbReference type="PROSITE" id="PS50931">
    <property type="entry name" value="HTH_LYSR"/>
    <property type="match status" value="1"/>
</dbReference>
<evidence type="ECO:0000259" key="6">
    <source>
        <dbReference type="PROSITE" id="PS50931"/>
    </source>
</evidence>
<dbReference type="PRINTS" id="PR00039">
    <property type="entry name" value="HTHLYSR"/>
</dbReference>
<dbReference type="SUPFAM" id="SSF53850">
    <property type="entry name" value="Periplasmic binding protein-like II"/>
    <property type="match status" value="1"/>
</dbReference>
<keyword evidence="3" id="KW-0238">DNA-binding</keyword>
<dbReference type="PANTHER" id="PTHR30346">
    <property type="entry name" value="TRANSCRIPTIONAL DUAL REGULATOR HCAR-RELATED"/>
    <property type="match status" value="1"/>
</dbReference>
<dbReference type="CDD" id="cd08411">
    <property type="entry name" value="PBP2_OxyR"/>
    <property type="match status" value="1"/>
</dbReference>
<keyword evidence="4" id="KW-0010">Activator</keyword>
<dbReference type="Gene3D" id="3.40.190.10">
    <property type="entry name" value="Periplasmic binding protein-like II"/>
    <property type="match status" value="2"/>
</dbReference>
<evidence type="ECO:0000256" key="4">
    <source>
        <dbReference type="ARBA" id="ARBA00023159"/>
    </source>
</evidence>
<name>A0ABY2WUY1_9RHOB</name>
<dbReference type="InterPro" id="IPR000847">
    <property type="entry name" value="LysR_HTH_N"/>
</dbReference>
<comment type="caution">
    <text evidence="7">The sequence shown here is derived from an EMBL/GenBank/DDBJ whole genome shotgun (WGS) entry which is preliminary data.</text>
</comment>
<sequence>MTSEITLRQIRYFETLVRVGQFRRAAQQLGISQPSLSLQISAFEDALGVRLLERHRSGLILTPEGRDVAELAEKVLHQVEGLASYATPLRDGLRGTLRLGSTPTIGPYLLPHVLKRLHAAHPDLRLLVRDGAPRELAEDLAAGRHDMILTQLPVQGEVFRIRPLFREPLHLAVAPEHDLAGRTRVERAELAGQTVLSLGPSYRLHRQIADLCEDVGAVLRTDFEGTSLDALRQMVSMNMGVTLLPALYAQSEVQGRGGDVAVTRLGGMYRSVGLVWRSASGTPRAFADFAALIDAVIRRDFAGVVTPQG</sequence>
<dbReference type="Pfam" id="PF03466">
    <property type="entry name" value="LysR_substrate"/>
    <property type="match status" value="1"/>
</dbReference>
<keyword evidence="8" id="KW-1185">Reference proteome</keyword>
<evidence type="ECO:0000256" key="3">
    <source>
        <dbReference type="ARBA" id="ARBA00023125"/>
    </source>
</evidence>
<dbReference type="Gene3D" id="1.10.10.10">
    <property type="entry name" value="Winged helix-like DNA-binding domain superfamily/Winged helix DNA-binding domain"/>
    <property type="match status" value="1"/>
</dbReference>